<proteinExistence type="predicted"/>
<dbReference type="InterPro" id="IPR043133">
    <property type="entry name" value="GTP-CH-I_C/QueF"/>
</dbReference>
<dbReference type="SMART" id="SM00905">
    <property type="entry name" value="FolB"/>
    <property type="match status" value="1"/>
</dbReference>
<organism evidence="2 3">
    <name type="scientific">Sphingobacterium bambusae</name>
    <dbReference type="NCBI Taxonomy" id="662858"/>
    <lineage>
        <taxon>Bacteria</taxon>
        <taxon>Pseudomonadati</taxon>
        <taxon>Bacteroidota</taxon>
        <taxon>Sphingobacteriia</taxon>
        <taxon>Sphingobacteriales</taxon>
        <taxon>Sphingobacteriaceae</taxon>
        <taxon>Sphingobacterium</taxon>
    </lineage>
</organism>
<evidence type="ECO:0000259" key="1">
    <source>
        <dbReference type="SMART" id="SM00905"/>
    </source>
</evidence>
<feature type="domain" description="Dihydroneopterin aldolase/epimerase" evidence="1">
    <location>
        <begin position="8"/>
        <end position="121"/>
    </location>
</feature>
<evidence type="ECO:0000313" key="3">
    <source>
        <dbReference type="Proteomes" id="UP001597525"/>
    </source>
</evidence>
<protein>
    <submittedName>
        <fullName evidence="2">Dihydroneopterin aldolase</fullName>
        <ecNumber evidence="2">4.1.2.25</ecNumber>
        <ecNumber evidence="2">5.1.99.8</ecNumber>
    </submittedName>
</protein>
<keyword evidence="2" id="KW-0456">Lyase</keyword>
<keyword evidence="3" id="KW-1185">Reference proteome</keyword>
<dbReference type="EMBL" id="JBHUPB010000015">
    <property type="protein sequence ID" value="MFD2969789.1"/>
    <property type="molecule type" value="Genomic_DNA"/>
</dbReference>
<dbReference type="NCBIfam" id="TIGR00526">
    <property type="entry name" value="folB_dom"/>
    <property type="match status" value="1"/>
</dbReference>
<dbReference type="SUPFAM" id="SSF55620">
    <property type="entry name" value="Tetrahydrobiopterin biosynthesis enzymes-like"/>
    <property type="match status" value="1"/>
</dbReference>
<dbReference type="GO" id="GO:0016853">
    <property type="term" value="F:isomerase activity"/>
    <property type="evidence" value="ECO:0007669"/>
    <property type="project" value="UniProtKB-KW"/>
</dbReference>
<sequence>MGSIMQEVALNEVRFFSPIGYYPEERLLGNEFFVDFSVSFPFENDHADDLNNTLNYEELYGLLCKVMKKDRQLLESAAAEILDEAKSRYPFATKIVVAIRKTTPPFGVDHIHTRVSLTYRQS</sequence>
<dbReference type="Proteomes" id="UP001597525">
    <property type="component" value="Unassembled WGS sequence"/>
</dbReference>
<keyword evidence="2" id="KW-0413">Isomerase</keyword>
<gene>
    <name evidence="2" type="ORF">ACFS7Y_20545</name>
</gene>
<comment type="caution">
    <text evidence="2">The sequence shown here is derived from an EMBL/GenBank/DDBJ whole genome shotgun (WGS) entry which is preliminary data.</text>
</comment>
<evidence type="ECO:0000313" key="2">
    <source>
        <dbReference type="EMBL" id="MFD2969789.1"/>
    </source>
</evidence>
<dbReference type="RefSeq" id="WP_320183278.1">
    <property type="nucleotide sequence ID" value="NZ_CP138332.1"/>
</dbReference>
<dbReference type="Gene3D" id="3.30.1130.10">
    <property type="match status" value="1"/>
</dbReference>
<reference evidence="3" key="1">
    <citation type="journal article" date="2019" name="Int. J. Syst. Evol. Microbiol.">
        <title>The Global Catalogue of Microorganisms (GCM) 10K type strain sequencing project: providing services to taxonomists for standard genome sequencing and annotation.</title>
        <authorList>
            <consortium name="The Broad Institute Genomics Platform"/>
            <consortium name="The Broad Institute Genome Sequencing Center for Infectious Disease"/>
            <person name="Wu L."/>
            <person name="Ma J."/>
        </authorList>
    </citation>
    <scope>NUCLEOTIDE SEQUENCE [LARGE SCALE GENOMIC DNA]</scope>
    <source>
        <strain evidence="3">KCTC 22814</strain>
    </source>
</reference>
<dbReference type="EC" id="4.1.2.25" evidence="2"/>
<dbReference type="EC" id="5.1.99.8" evidence="2"/>
<dbReference type="GO" id="GO:0004150">
    <property type="term" value="F:dihydroneopterin aldolase activity"/>
    <property type="evidence" value="ECO:0007669"/>
    <property type="project" value="UniProtKB-EC"/>
</dbReference>
<dbReference type="Pfam" id="PF02152">
    <property type="entry name" value="FolB"/>
    <property type="match status" value="1"/>
</dbReference>
<name>A0ABW6BML2_9SPHI</name>
<dbReference type="InterPro" id="IPR006157">
    <property type="entry name" value="FolB_dom"/>
</dbReference>
<accession>A0ABW6BML2</accession>